<dbReference type="AlphaFoldDB" id="K6YJI8"/>
<accession>K6YJI8</accession>
<reference evidence="1 2" key="1">
    <citation type="journal article" date="2017" name="Antonie Van Leeuwenhoek">
        <title>Rhizobium rhizosphaerae sp. nov., a novel species isolated from rice rhizosphere.</title>
        <authorList>
            <person name="Zhao J.J."/>
            <person name="Zhang J."/>
            <person name="Zhang R.J."/>
            <person name="Zhang C.W."/>
            <person name="Yin H.Q."/>
            <person name="Zhang X.X."/>
        </authorList>
    </citation>
    <scope>NUCLEOTIDE SEQUENCE [LARGE SCALE GENOMIC DNA]</scope>
    <source>
        <strain evidence="1 2">KMM 241</strain>
    </source>
</reference>
<dbReference type="EMBL" id="BAEP01000040">
    <property type="protein sequence ID" value="GAC24161.1"/>
    <property type="molecule type" value="Genomic_DNA"/>
</dbReference>
<gene>
    <name evidence="1" type="ORF">GMES_1865</name>
</gene>
<protein>
    <submittedName>
        <fullName evidence="1">Uncharacterized protein</fullName>
    </submittedName>
</protein>
<dbReference type="Proteomes" id="UP000006263">
    <property type="component" value="Unassembled WGS sequence"/>
</dbReference>
<evidence type="ECO:0000313" key="2">
    <source>
        <dbReference type="Proteomes" id="UP000006263"/>
    </source>
</evidence>
<comment type="caution">
    <text evidence="1">The sequence shown here is derived from an EMBL/GenBank/DDBJ whole genome shotgun (WGS) entry which is preliminary data.</text>
</comment>
<evidence type="ECO:0000313" key="1">
    <source>
        <dbReference type="EMBL" id="GAC24161.1"/>
    </source>
</evidence>
<sequence>MVSLASNTFLHFAEQYRHLFWAYNGILSPTLKLYDFSC</sequence>
<proteinExistence type="predicted"/>
<name>K6YJI8_9ALTE</name>
<organism evidence="1 2">
    <name type="scientific">Paraglaciecola mesophila KMM 241</name>
    <dbReference type="NCBI Taxonomy" id="1128912"/>
    <lineage>
        <taxon>Bacteria</taxon>
        <taxon>Pseudomonadati</taxon>
        <taxon>Pseudomonadota</taxon>
        <taxon>Gammaproteobacteria</taxon>
        <taxon>Alteromonadales</taxon>
        <taxon>Alteromonadaceae</taxon>
        <taxon>Paraglaciecola</taxon>
    </lineage>
</organism>